<gene>
    <name evidence="5 7" type="primary">rimI</name>
    <name evidence="7" type="ORF">ACFOEB_01405</name>
</gene>
<dbReference type="NCBIfam" id="TIGR01575">
    <property type="entry name" value="rimI"/>
    <property type="match status" value="1"/>
</dbReference>
<dbReference type="RefSeq" id="WP_382413842.1">
    <property type="nucleotide sequence ID" value="NZ_AP031500.1"/>
</dbReference>
<dbReference type="EMBL" id="JBHRTL010000001">
    <property type="protein sequence ID" value="MFC3153847.1"/>
    <property type="molecule type" value="Genomic_DNA"/>
</dbReference>
<reference evidence="8" key="1">
    <citation type="journal article" date="2019" name="Int. J. Syst. Evol. Microbiol.">
        <title>The Global Catalogue of Microorganisms (GCM) 10K type strain sequencing project: providing services to taxonomists for standard genome sequencing and annotation.</title>
        <authorList>
            <consortium name="The Broad Institute Genomics Platform"/>
            <consortium name="The Broad Institute Genome Sequencing Center for Infectious Disease"/>
            <person name="Wu L."/>
            <person name="Ma J."/>
        </authorList>
    </citation>
    <scope>NUCLEOTIDE SEQUENCE [LARGE SCALE GENOMIC DNA]</scope>
    <source>
        <strain evidence="8">KCTC 52141</strain>
    </source>
</reference>
<dbReference type="PANTHER" id="PTHR43420:SF44">
    <property type="entry name" value="ACETYLTRANSFERASE YPEA"/>
    <property type="match status" value="1"/>
</dbReference>
<comment type="caution">
    <text evidence="5">Lacks conserved residue(s) required for the propagation of feature annotation.</text>
</comment>
<evidence type="ECO:0000259" key="6">
    <source>
        <dbReference type="PROSITE" id="PS51186"/>
    </source>
</evidence>
<evidence type="ECO:0000313" key="7">
    <source>
        <dbReference type="EMBL" id="MFC3153847.1"/>
    </source>
</evidence>
<evidence type="ECO:0000256" key="1">
    <source>
        <dbReference type="ARBA" id="ARBA00005395"/>
    </source>
</evidence>
<feature type="active site" description="Proton acceptor" evidence="5">
    <location>
        <position position="123"/>
    </location>
</feature>
<dbReference type="GO" id="GO:0005840">
    <property type="term" value="C:ribosome"/>
    <property type="evidence" value="ECO:0007669"/>
    <property type="project" value="UniProtKB-KW"/>
</dbReference>
<comment type="caution">
    <text evidence="7">The sequence shown here is derived from an EMBL/GenBank/DDBJ whole genome shotgun (WGS) entry which is preliminary data.</text>
</comment>
<name>A0ABV7HQB2_9GAMM</name>
<comment type="function">
    <text evidence="5">Acetylates the N-terminal alanine of ribosomal protein bS18.</text>
</comment>
<dbReference type="InterPro" id="IPR016181">
    <property type="entry name" value="Acyl_CoA_acyltransferase"/>
</dbReference>
<dbReference type="InterPro" id="IPR000182">
    <property type="entry name" value="GNAT_dom"/>
</dbReference>
<evidence type="ECO:0000256" key="4">
    <source>
        <dbReference type="ARBA" id="ARBA00023315"/>
    </source>
</evidence>
<organism evidence="7 8">
    <name type="scientific">Gilvimarinus japonicus</name>
    <dbReference type="NCBI Taxonomy" id="1796469"/>
    <lineage>
        <taxon>Bacteria</taxon>
        <taxon>Pseudomonadati</taxon>
        <taxon>Pseudomonadota</taxon>
        <taxon>Gammaproteobacteria</taxon>
        <taxon>Cellvibrionales</taxon>
        <taxon>Cellvibrionaceae</taxon>
        <taxon>Gilvimarinus</taxon>
    </lineage>
</organism>
<comment type="similarity">
    <text evidence="1 5">Belongs to the acetyltransferase family. RimI subfamily.</text>
</comment>
<proteinExistence type="inferred from homology"/>
<dbReference type="HAMAP" id="MF_02210">
    <property type="entry name" value="RimI"/>
    <property type="match status" value="1"/>
</dbReference>
<accession>A0ABV7HQB2</accession>
<dbReference type="Gene3D" id="3.40.630.30">
    <property type="match status" value="1"/>
</dbReference>
<dbReference type="EC" id="2.3.1.266" evidence="5"/>
<sequence>MAEKKRLPDNLQGSGVTDTGEPLEYRLLDESLLDAVCELERDAHTFPWSRKLFSDCLGVRQPCVVVFSRGQIVGYAVVNAAAGNAELLNLVVAHKSQRQGIARALLQHVIQTVSLYADTFYLEVRESNAPAIALYEAIGFVEVGTRPNYYPATKGREDAIILAYTL</sequence>
<dbReference type="CDD" id="cd04301">
    <property type="entry name" value="NAT_SF"/>
    <property type="match status" value="1"/>
</dbReference>
<keyword evidence="7" id="KW-0687">Ribonucleoprotein</keyword>
<dbReference type="InterPro" id="IPR006464">
    <property type="entry name" value="AcTrfase_RimI/Ard1"/>
</dbReference>
<dbReference type="PROSITE" id="PS51186">
    <property type="entry name" value="GNAT"/>
    <property type="match status" value="1"/>
</dbReference>
<dbReference type="Proteomes" id="UP001595548">
    <property type="component" value="Unassembled WGS sequence"/>
</dbReference>
<evidence type="ECO:0000256" key="3">
    <source>
        <dbReference type="ARBA" id="ARBA00022679"/>
    </source>
</evidence>
<keyword evidence="7" id="KW-0689">Ribosomal protein</keyword>
<dbReference type="SUPFAM" id="SSF55729">
    <property type="entry name" value="Acyl-CoA N-acyltransferases (Nat)"/>
    <property type="match status" value="1"/>
</dbReference>
<feature type="domain" description="N-acetyltransferase" evidence="6">
    <location>
        <begin position="23"/>
        <end position="166"/>
    </location>
</feature>
<feature type="binding site" evidence="5">
    <location>
        <position position="128"/>
    </location>
    <ligand>
        <name>acetyl-CoA</name>
        <dbReference type="ChEBI" id="CHEBI:57288"/>
    </ligand>
</feature>
<keyword evidence="8" id="KW-1185">Reference proteome</keyword>
<keyword evidence="2 5" id="KW-0963">Cytoplasm</keyword>
<keyword evidence="3 5" id="KW-0808">Transferase</keyword>
<dbReference type="PANTHER" id="PTHR43420">
    <property type="entry name" value="ACETYLTRANSFERASE"/>
    <property type="match status" value="1"/>
</dbReference>
<dbReference type="InterPro" id="IPR043690">
    <property type="entry name" value="RimI"/>
</dbReference>
<dbReference type="InterPro" id="IPR050680">
    <property type="entry name" value="YpeA/RimI_acetyltransf"/>
</dbReference>
<evidence type="ECO:0000256" key="5">
    <source>
        <dbReference type="HAMAP-Rule" id="MF_02210"/>
    </source>
</evidence>
<comment type="subcellular location">
    <subcellularLocation>
        <location evidence="5">Cytoplasm</location>
    </subcellularLocation>
</comment>
<dbReference type="Pfam" id="PF00583">
    <property type="entry name" value="Acetyltransf_1"/>
    <property type="match status" value="1"/>
</dbReference>
<comment type="catalytic activity">
    <reaction evidence="5">
        <text>N-terminal L-alanyl-[ribosomal protein bS18] + acetyl-CoA = N-terminal N(alpha)-acetyl-L-alanyl-[ribosomal protein bS18] + CoA + H(+)</text>
        <dbReference type="Rhea" id="RHEA:43756"/>
        <dbReference type="Rhea" id="RHEA-COMP:10676"/>
        <dbReference type="Rhea" id="RHEA-COMP:10677"/>
        <dbReference type="ChEBI" id="CHEBI:15378"/>
        <dbReference type="ChEBI" id="CHEBI:57287"/>
        <dbReference type="ChEBI" id="CHEBI:57288"/>
        <dbReference type="ChEBI" id="CHEBI:64718"/>
        <dbReference type="ChEBI" id="CHEBI:83683"/>
        <dbReference type="EC" id="2.3.1.266"/>
    </reaction>
</comment>
<protein>
    <recommendedName>
        <fullName evidence="5">[Ribosomal protein bS18]-alanine N-acetyltransferase</fullName>
        <ecNumber evidence="5">2.3.1.266</ecNumber>
    </recommendedName>
</protein>
<dbReference type="GO" id="GO:0008999">
    <property type="term" value="F:protein-N-terminal-alanine acetyltransferase activity"/>
    <property type="evidence" value="ECO:0007669"/>
    <property type="project" value="UniProtKB-EC"/>
</dbReference>
<evidence type="ECO:0000256" key="2">
    <source>
        <dbReference type="ARBA" id="ARBA00022490"/>
    </source>
</evidence>
<keyword evidence="4 5" id="KW-0012">Acyltransferase</keyword>
<evidence type="ECO:0000313" key="8">
    <source>
        <dbReference type="Proteomes" id="UP001595548"/>
    </source>
</evidence>
<feature type="active site" description="Proton donor" evidence="5">
    <location>
        <position position="135"/>
    </location>
</feature>